<proteinExistence type="predicted"/>
<comment type="caution">
    <text evidence="2">The sequence shown here is derived from an EMBL/GenBank/DDBJ whole genome shotgun (WGS) entry which is preliminary data.</text>
</comment>
<dbReference type="PANTHER" id="PTHR48098:SF6">
    <property type="entry name" value="FERRI-BACILLIBACTIN ESTERASE BESA"/>
    <property type="match status" value="1"/>
</dbReference>
<reference evidence="2" key="1">
    <citation type="submission" date="2021-10" db="EMBL/GenBank/DDBJ databases">
        <title>Gramella sp. ASW11-100T, isolated from marine sediment.</title>
        <authorList>
            <person name="Xia C."/>
        </authorList>
    </citation>
    <scope>NUCLEOTIDE SEQUENCE</scope>
    <source>
        <strain evidence="2">ASW11-100</strain>
    </source>
</reference>
<dbReference type="Gene3D" id="3.40.50.1820">
    <property type="entry name" value="alpha/beta hydrolase"/>
    <property type="match status" value="1"/>
</dbReference>
<dbReference type="InterPro" id="IPR029058">
    <property type="entry name" value="AB_hydrolase_fold"/>
</dbReference>
<dbReference type="RefSeq" id="WP_229339114.1">
    <property type="nucleotide sequence ID" value="NZ_JAJBZG010000002.1"/>
</dbReference>
<evidence type="ECO:0000313" key="3">
    <source>
        <dbReference type="Proteomes" id="UP001139414"/>
    </source>
</evidence>
<keyword evidence="2" id="KW-0378">Hydrolase</keyword>
<dbReference type="Proteomes" id="UP001139414">
    <property type="component" value="Unassembled WGS sequence"/>
</dbReference>
<keyword evidence="1" id="KW-0732">Signal</keyword>
<dbReference type="EMBL" id="JAJBZG010000002">
    <property type="protein sequence ID" value="MCB7480776.1"/>
    <property type="molecule type" value="Genomic_DNA"/>
</dbReference>
<dbReference type="InterPro" id="IPR050583">
    <property type="entry name" value="Mycobacterial_A85_antigen"/>
</dbReference>
<accession>A0A9X1LI10</accession>
<dbReference type="AlphaFoldDB" id="A0A9X1LI10"/>
<dbReference type="SUPFAM" id="SSF53474">
    <property type="entry name" value="alpha/beta-Hydrolases"/>
    <property type="match status" value="1"/>
</dbReference>
<keyword evidence="3" id="KW-1185">Reference proteome</keyword>
<protein>
    <submittedName>
        <fullName evidence="2">Alpha/beta hydrolase</fullName>
    </submittedName>
</protein>
<dbReference type="PANTHER" id="PTHR48098">
    <property type="entry name" value="ENTEROCHELIN ESTERASE-RELATED"/>
    <property type="match status" value="1"/>
</dbReference>
<evidence type="ECO:0000313" key="2">
    <source>
        <dbReference type="EMBL" id="MCB7480776.1"/>
    </source>
</evidence>
<evidence type="ECO:0000256" key="1">
    <source>
        <dbReference type="SAM" id="SignalP"/>
    </source>
</evidence>
<name>A0A9X1LI10_9FLAO</name>
<organism evidence="2 3">
    <name type="scientific">Christiangramia sediminis</name>
    <dbReference type="NCBI Taxonomy" id="2881336"/>
    <lineage>
        <taxon>Bacteria</taxon>
        <taxon>Pseudomonadati</taxon>
        <taxon>Bacteroidota</taxon>
        <taxon>Flavobacteriia</taxon>
        <taxon>Flavobacteriales</taxon>
        <taxon>Flavobacteriaceae</taxon>
        <taxon>Christiangramia</taxon>
    </lineage>
</organism>
<dbReference type="InterPro" id="IPR000801">
    <property type="entry name" value="Esterase-like"/>
</dbReference>
<gene>
    <name evidence="2" type="ORF">LGQ90_05795</name>
</gene>
<dbReference type="GO" id="GO:0016787">
    <property type="term" value="F:hydrolase activity"/>
    <property type="evidence" value="ECO:0007669"/>
    <property type="project" value="UniProtKB-KW"/>
</dbReference>
<feature type="signal peptide" evidence="1">
    <location>
        <begin position="1"/>
        <end position="20"/>
    </location>
</feature>
<sequence>MKIKFTFFILSIFISFNSIAQSTASSNVSHFEIEAPQLDIIKKIWIYLPKSYSNSDKRYPVIYMHDAQNLFDNKTSFVGEWKVDEALDSPDSKEAIIVGIEHGGDKRIDELTPFPHEKYGGGKANAYLDFLLENLKPHIDSTYRSLPGYENTGIFGSSLGGLISFYAALKYPESFGMIGAYSPSFWFNDKIYDFTEEAELNPNTKFYFLAGTAESEEMVPDLKKMIGLLMEKGMKTENFKLKYVEGGEHNETMWSKNFPETYLWLMQK</sequence>
<feature type="chain" id="PRO_5040728307" evidence="1">
    <location>
        <begin position="21"/>
        <end position="268"/>
    </location>
</feature>
<dbReference type="Pfam" id="PF00756">
    <property type="entry name" value="Esterase"/>
    <property type="match status" value="1"/>
</dbReference>